<dbReference type="Proteomes" id="UP000007875">
    <property type="component" value="Unassembled WGS sequence"/>
</dbReference>
<dbReference type="InParanoid" id="H2Y736"/>
<sequence>MSSILKQLNPDVLGLPTTPHANMGEGDHQSDLT</sequence>
<protein>
    <submittedName>
        <fullName evidence="2">Uncharacterized protein</fullName>
    </submittedName>
</protein>
<proteinExistence type="predicted"/>
<evidence type="ECO:0000313" key="2">
    <source>
        <dbReference type="Ensembl" id="ENSCSAVP00000001134.1"/>
    </source>
</evidence>
<evidence type="ECO:0000313" key="3">
    <source>
        <dbReference type="Proteomes" id="UP000007875"/>
    </source>
</evidence>
<organism evidence="2 3">
    <name type="scientific">Ciona savignyi</name>
    <name type="common">Pacific transparent sea squirt</name>
    <dbReference type="NCBI Taxonomy" id="51511"/>
    <lineage>
        <taxon>Eukaryota</taxon>
        <taxon>Metazoa</taxon>
        <taxon>Chordata</taxon>
        <taxon>Tunicata</taxon>
        <taxon>Ascidiacea</taxon>
        <taxon>Phlebobranchia</taxon>
        <taxon>Cionidae</taxon>
        <taxon>Ciona</taxon>
    </lineage>
</organism>
<keyword evidence="3" id="KW-1185">Reference proteome</keyword>
<feature type="region of interest" description="Disordered" evidence="1">
    <location>
        <begin position="1"/>
        <end position="33"/>
    </location>
</feature>
<dbReference type="HOGENOM" id="CLU_3386982_0_0_1"/>
<dbReference type="Ensembl" id="ENSCSAVT00000001147.1">
    <property type="protein sequence ID" value="ENSCSAVP00000001134.1"/>
    <property type="gene ID" value="ENSCSAVG00000000632.1"/>
</dbReference>
<dbReference type="AlphaFoldDB" id="H2Y736"/>
<reference evidence="3" key="1">
    <citation type="submission" date="2003-08" db="EMBL/GenBank/DDBJ databases">
        <authorList>
            <person name="Birren B."/>
            <person name="Nusbaum C."/>
            <person name="Abebe A."/>
            <person name="Abouelleil A."/>
            <person name="Adekoya E."/>
            <person name="Ait-zahra M."/>
            <person name="Allen N."/>
            <person name="Allen T."/>
            <person name="An P."/>
            <person name="Anderson M."/>
            <person name="Anderson S."/>
            <person name="Arachchi H."/>
            <person name="Armbruster J."/>
            <person name="Bachantsang P."/>
            <person name="Baldwin J."/>
            <person name="Barry A."/>
            <person name="Bayul T."/>
            <person name="Blitshsteyn B."/>
            <person name="Bloom T."/>
            <person name="Blye J."/>
            <person name="Boguslavskiy L."/>
            <person name="Borowsky M."/>
            <person name="Boukhgalter B."/>
            <person name="Brunache A."/>
            <person name="Butler J."/>
            <person name="Calixte N."/>
            <person name="Calvo S."/>
            <person name="Camarata J."/>
            <person name="Campo K."/>
            <person name="Chang J."/>
            <person name="Cheshatsang Y."/>
            <person name="Citroen M."/>
            <person name="Collymore A."/>
            <person name="Considine T."/>
            <person name="Cook A."/>
            <person name="Cooke P."/>
            <person name="Corum B."/>
            <person name="Cuomo C."/>
            <person name="David R."/>
            <person name="Dawoe T."/>
            <person name="Degray S."/>
            <person name="Dodge S."/>
            <person name="Dooley K."/>
            <person name="Dorje P."/>
            <person name="Dorjee K."/>
            <person name="Dorris L."/>
            <person name="Duffey N."/>
            <person name="Dupes A."/>
            <person name="Elkins T."/>
            <person name="Engels R."/>
            <person name="Erickson J."/>
            <person name="Farina A."/>
            <person name="Faro S."/>
            <person name="Ferreira P."/>
            <person name="Fischer H."/>
            <person name="Fitzgerald M."/>
            <person name="Foley K."/>
            <person name="Gage D."/>
            <person name="Galagan J."/>
            <person name="Gearin G."/>
            <person name="Gnerre S."/>
            <person name="Gnirke A."/>
            <person name="Goyette A."/>
            <person name="Graham J."/>
            <person name="Grandbois E."/>
            <person name="Gyaltsen K."/>
            <person name="Hafez N."/>
            <person name="Hagopian D."/>
            <person name="Hagos B."/>
            <person name="Hall J."/>
            <person name="Hatcher B."/>
            <person name="Heller A."/>
            <person name="Higgins H."/>
            <person name="Honan T."/>
            <person name="Horn A."/>
            <person name="Houde N."/>
            <person name="Hughes L."/>
            <person name="Hulme W."/>
            <person name="Husby E."/>
            <person name="Iliev I."/>
            <person name="Jaffe D."/>
            <person name="Jones C."/>
            <person name="Kamal M."/>
            <person name="Kamat A."/>
            <person name="Kamvysselis M."/>
            <person name="Karlsson E."/>
            <person name="Kells C."/>
            <person name="Kieu A."/>
            <person name="Kisner P."/>
            <person name="Kodira C."/>
            <person name="Kulbokas E."/>
            <person name="Labutti K."/>
            <person name="Lama D."/>
            <person name="Landers T."/>
            <person name="Leger J."/>
            <person name="Levine S."/>
            <person name="Lewis D."/>
            <person name="Lewis T."/>
            <person name="Lindblad-toh K."/>
            <person name="Liu X."/>
            <person name="Lokyitsang T."/>
            <person name="Lokyitsang Y."/>
            <person name="Lucien O."/>
            <person name="Lui A."/>
            <person name="Ma L.J."/>
            <person name="Mabbitt R."/>
            <person name="Macdonald J."/>
            <person name="Maclean C."/>
            <person name="Major J."/>
            <person name="Manning J."/>
            <person name="Marabella R."/>
            <person name="Maru K."/>
            <person name="Matthews C."/>
            <person name="Mauceli E."/>
            <person name="Mccarthy M."/>
            <person name="Mcdonough S."/>
            <person name="Mcghee T."/>
            <person name="Meldrim J."/>
            <person name="Meneus L."/>
            <person name="Mesirov J."/>
            <person name="Mihalev A."/>
            <person name="Mihova T."/>
            <person name="Mikkelsen T."/>
            <person name="Mlenga V."/>
            <person name="Moru K."/>
            <person name="Mozes J."/>
            <person name="Mulrain L."/>
            <person name="Munson G."/>
            <person name="Naylor J."/>
            <person name="Newes C."/>
            <person name="Nguyen C."/>
            <person name="Nguyen N."/>
            <person name="Nguyen T."/>
            <person name="Nicol R."/>
            <person name="Nielsen C."/>
            <person name="Nizzari M."/>
            <person name="Norbu C."/>
            <person name="Norbu N."/>
            <person name="O'donnell P."/>
            <person name="Okoawo O."/>
            <person name="O'leary S."/>
            <person name="Omotosho B."/>
            <person name="O'neill K."/>
            <person name="Osman S."/>
            <person name="Parker S."/>
            <person name="Perrin D."/>
            <person name="Phunkhang P."/>
            <person name="Piqani B."/>
            <person name="Purcell S."/>
            <person name="Rachupka T."/>
            <person name="Ramasamy U."/>
            <person name="Rameau R."/>
            <person name="Ray V."/>
            <person name="Raymond C."/>
            <person name="Retta R."/>
            <person name="Richardson S."/>
            <person name="Rise C."/>
            <person name="Rodriguez J."/>
            <person name="Rogers J."/>
            <person name="Rogov P."/>
            <person name="Rutman M."/>
            <person name="Schupbach R."/>
            <person name="Seaman C."/>
            <person name="Settipalli S."/>
            <person name="Sharpe T."/>
            <person name="Sheridan J."/>
            <person name="Sherpa N."/>
            <person name="Shi J."/>
            <person name="Smirnov S."/>
            <person name="Smith C."/>
            <person name="Sougnez C."/>
            <person name="Spencer B."/>
            <person name="Stalker J."/>
            <person name="Stange-thomann N."/>
            <person name="Stavropoulos S."/>
            <person name="Stetson K."/>
            <person name="Stone C."/>
            <person name="Stone S."/>
            <person name="Stubbs M."/>
            <person name="Talamas J."/>
            <person name="Tchuinga P."/>
            <person name="Tenzing P."/>
            <person name="Tesfaye S."/>
            <person name="Theodore J."/>
            <person name="Thoulutsang Y."/>
            <person name="Topham K."/>
            <person name="Towey S."/>
            <person name="Tsamla T."/>
            <person name="Tsomo N."/>
            <person name="Vallee D."/>
            <person name="Vassiliev H."/>
            <person name="Venkataraman V."/>
            <person name="Vinson J."/>
            <person name="Vo A."/>
            <person name="Wade C."/>
            <person name="Wang S."/>
            <person name="Wangchuk T."/>
            <person name="Wangdi T."/>
            <person name="Whittaker C."/>
            <person name="Wilkinson J."/>
            <person name="Wu Y."/>
            <person name="Wyman D."/>
            <person name="Yadav S."/>
            <person name="Yang S."/>
            <person name="Yang X."/>
            <person name="Yeager S."/>
            <person name="Yee E."/>
            <person name="Young G."/>
            <person name="Zainoun J."/>
            <person name="Zembeck L."/>
            <person name="Zimmer A."/>
            <person name="Zody M."/>
            <person name="Lander E."/>
        </authorList>
    </citation>
    <scope>NUCLEOTIDE SEQUENCE [LARGE SCALE GENOMIC DNA]</scope>
</reference>
<reference evidence="2" key="3">
    <citation type="submission" date="2025-09" db="UniProtKB">
        <authorList>
            <consortium name="Ensembl"/>
        </authorList>
    </citation>
    <scope>IDENTIFICATION</scope>
</reference>
<reference evidence="2" key="2">
    <citation type="submission" date="2025-08" db="UniProtKB">
        <authorList>
            <consortium name="Ensembl"/>
        </authorList>
    </citation>
    <scope>IDENTIFICATION</scope>
</reference>
<evidence type="ECO:0000256" key="1">
    <source>
        <dbReference type="SAM" id="MobiDB-lite"/>
    </source>
</evidence>
<accession>H2Y736</accession>
<name>H2Y736_CIOSA</name>